<dbReference type="Proteomes" id="UP000467700">
    <property type="component" value="Unassembled WGS sequence"/>
</dbReference>
<evidence type="ECO:0000313" key="10">
    <source>
        <dbReference type="EMBL" id="CAA7266289.1"/>
    </source>
</evidence>
<dbReference type="PROSITE" id="PS50238">
    <property type="entry name" value="RHOGAP"/>
    <property type="match status" value="1"/>
</dbReference>
<dbReference type="Gene3D" id="1.10.443.10">
    <property type="entry name" value="Intergrase catalytic core"/>
    <property type="match status" value="1"/>
</dbReference>
<dbReference type="InterPro" id="IPR013762">
    <property type="entry name" value="Integrase-like_cat_sf"/>
</dbReference>
<comment type="subcellular location">
    <subcellularLocation>
        <location evidence="2">Cytoplasmic vesicle</location>
        <location evidence="2">Phagosome membrane</location>
    </subcellularLocation>
    <subcellularLocation>
        <location evidence="1">Early endosome membrane</location>
    </subcellularLocation>
</comment>
<dbReference type="Pfam" id="PF00620">
    <property type="entry name" value="RhoGAP"/>
    <property type="match status" value="1"/>
</dbReference>
<feature type="compositionally biased region" description="Low complexity" evidence="8">
    <location>
        <begin position="1508"/>
        <end position="1535"/>
    </location>
</feature>
<dbReference type="InterPro" id="IPR010998">
    <property type="entry name" value="Integrase_recombinase_N"/>
</dbReference>
<keyword evidence="6" id="KW-0968">Cytoplasmic vesicle</keyword>
<dbReference type="GO" id="GO:0046856">
    <property type="term" value="P:phosphatidylinositol dephosphorylation"/>
    <property type="evidence" value="ECO:0007669"/>
    <property type="project" value="InterPro"/>
</dbReference>
<sequence>MAAIALVQELLRSPDEVKAVLEATLITSPNHLDLDAPNPRRDAQNRRVLAVVSHKDDWDLTEEGCLFICKYKPTTDGQQAEELDVQRVLPVYGDFGITMSQLHRGRGEFRPPTPGSVSKSKSVLDQPQRAGLSLSITPAEGLRPDVQPPTFYTHDVQGLKHLITECKRLKDVSDVDANAVVNLAQSTTHFSWLKPYFTKRTTIAALTSMAQDLRQINRPLLERLSPACAGQTSDDHADIQVMRDDWIRIRAQEMSREGRRALTLRLGTFNVNGMMPSQDLSAWVQGNTSFKSVIPITTQEAPSLPPVKSVSPLSLGEVVGNPFDWVTHTAKSSSQIEKEEENKEDPSRVDLEDPEDPDLFVFGFQELDLSTEALIYSTSTLREDAWCHAIFAALGEKAVKYEKLASRQLVGMLILAIVKKGLKGCFGEVKTASAGAGILGVMGNKGGTAVRLAFTPPVPSKEGKAVIGSPGSTTLTFVNSHLAAFDEMVDKRNLDFHDLSRRLAFDNTTPNNSFSPALSDQGSDNGNIANEAGISAMGTTPPLSVYETDALFWMVHLNYRVDIPDMDMRRILRDDEWDNRPKFEALLRFDQLKKAMQANKAFAGFQEFEVTHMPTYRFSPGLAMDKLGYDIKRKPAWTDRILYMHGPFCKINQLSYTSHPQIMMSDHRPVAADFVIGINLYDTEIHQRNVHKLYNDVTELDGEGAHQRGGLKVEDTFVDFDKIYHGKPVERKLLVKNVGKSPYAFRFVPIQVDSPIHPEWLRIHPMAGVLLPDEVTEIILRAYVDDTTASILNLQPKDLSGTLILHTVLGKDHFISVSGEYQYTCFANKLSRLTRLRGSIRSMESPNDILRENNPINAPREVMRLVNWMMSSTSNVDGMFVSPGDESIVDEIRECLDTGAEFPYSASTSDPRISVAFASTLLRFLDALPEPIIPASLHPQCIEMSNRDEAFELLDALPPASVNVWISVTAFLYYICQSSGAENLAVQIAAILAPILLKDDPNSPITPISPKAKSKFLLIRMKGGIFRTCNVEFLSITTPVRRSTALFSPGADEPKWKLAPASSRAKARGAIFPTLRSCFHHFPLLEVAARSSREPPTSRKHSLLVLPPFQTPSMTNNHAHLGLNLPGTSQNHRNTQQTRPAEPPQHLPTPTPTQSSPGTTAGSSSAHTMHHDSTQNPPANRMAHNEDAQRLRAFQEENARLRAEVEALRNASNPRVNPAEQQHPQQHPPPQVIEAASDLRAPQQVEAGAAAAAATINQAPTRQALYEDEATVARIRESLAARKEEEDARKPQLPDIIPGFKANALNLAVPPKVDNAIKAFQYVPYSALTTSARRKAARGEEELVPNANGGWTIKGLDRKGETELGELEWLAAAKAAEERTRHHHGNARADALASHHLLVTDLGRLHGWEIALEYDRQQRDLWARYPSHDISTLDRDALTIIATQYLAPTATRQLHRRRTQRNGWPKQRQHSRQPVNGPDCAFDAALQDTCQQTAKPSPHQLVSPSHRSPLSPAARTLSSPPTTSPSASTLPRTLTAHSKRTAETTTAAASVVDRAMEQLPAASEPDPRTVFTPIDASKAESILRSFNLYNTWQHVIFGLQFIASYIESEHAIGRYSRAYSPEELEQLIGPFRTSPIGLVLKPNSSKYRMIQDLSFPRNHPSIQSVNAGIDSDEFPTSWGSFEAASELILNLPIGCRAATFDISAAYRLTPIRPDQQNALCILWDGKVRVDRAVMFGMASSAGVFGCVADMLVDIYKAAGFGPLIKWVDDFFVVQLPGATWTEEDFTGLTAAMGVPWSAEKIRPLAQTQRYIGFDWHLHTNGVRVLASEAASLHGKLIHISSIFRLIRPFLPALARFAQSFRSHRARLRPPPSVTGDIRWVLDLLNITPNEIPLMPPEPTDIDWWGDASTSFGIGVTVGSLWAVWQWKEGIKIGPKQRFDIAWAEAVAVELALRLALEAGLLHPGHYLVRSDNSGVVAVLNAGRARNREVNEVLKSIYVLLARHAIHLSLIHISSRANVTDALSRGDIPAFLTGFPKAKMRMVAPLPPHLSGLLTPHHSDIPCLRPSPLRPACRAEERLFRWKGVNTPPPSTIDHPTIKLIADIASRASLRDTKSYGSGLRKFHIFCDTFSIPEHQRLPASYELLHSFALWAVTDPNALDPSFCSNIAFEPVSVPTIRKYLSAIRAWHIAQGWPEPLSESDQDRIDWSLRGLQNIFGKRSRPVRPPITIPMLRALKRTLNLNDTFDACVWAMAACAFWGMMRFGEVSVKSRKDFSGDKHLKRRDAFLGRDLDGRRYARLDLPSAKTAAVGEIQSVFLATQSTSDLCPLEALHNMARVTPATADDPLFSWRDKSGNIRPMVRERALERINAILQAWGWGTTFGHSFRIGGASFYLAQGVDSEHVRLAGRWKTTAYEVYIRAFELITNRRMGNMDVPNVQA</sequence>
<dbReference type="GO" id="GO:0015074">
    <property type="term" value="P:DNA integration"/>
    <property type="evidence" value="ECO:0007669"/>
    <property type="project" value="InterPro"/>
</dbReference>
<feature type="region of interest" description="Disordered" evidence="8">
    <location>
        <begin position="104"/>
        <end position="124"/>
    </location>
</feature>
<feature type="compositionally biased region" description="Basic and acidic residues" evidence="8">
    <location>
        <begin position="336"/>
        <end position="351"/>
    </location>
</feature>
<dbReference type="PANTHER" id="PTHR11200:SF300">
    <property type="entry name" value="TYPE II INOSITOL 1,4,5-TRISPHOSPHATE 5-PHOSPHATASE"/>
    <property type="match status" value="1"/>
</dbReference>
<protein>
    <recommendedName>
        <fullName evidence="9">Rho-GAP domain-containing protein</fullName>
    </recommendedName>
</protein>
<feature type="compositionally biased region" description="Polar residues" evidence="8">
    <location>
        <begin position="1126"/>
        <end position="1139"/>
    </location>
</feature>
<name>A0A8S0VS99_CYCAE</name>
<feature type="compositionally biased region" description="Polar residues" evidence="8">
    <location>
        <begin position="115"/>
        <end position="124"/>
    </location>
</feature>
<dbReference type="GO" id="GO:0031901">
    <property type="term" value="C:early endosome membrane"/>
    <property type="evidence" value="ECO:0007669"/>
    <property type="project" value="UniProtKB-SubCell"/>
</dbReference>
<evidence type="ECO:0000256" key="4">
    <source>
        <dbReference type="ARBA" id="ARBA00023125"/>
    </source>
</evidence>
<dbReference type="Gene3D" id="1.10.555.10">
    <property type="entry name" value="Rho GTPase activation protein"/>
    <property type="match status" value="1"/>
</dbReference>
<feature type="compositionally biased region" description="Pro residues" evidence="8">
    <location>
        <begin position="1141"/>
        <end position="1151"/>
    </location>
</feature>
<reference evidence="10 11" key="1">
    <citation type="submission" date="2020-01" db="EMBL/GenBank/DDBJ databases">
        <authorList>
            <person name="Gupta K D."/>
        </authorList>
    </citation>
    <scope>NUCLEOTIDE SEQUENCE [LARGE SCALE GENOMIC DNA]</scope>
</reference>
<keyword evidence="4" id="KW-0238">DNA-binding</keyword>
<dbReference type="InterPro" id="IPR048869">
    <property type="entry name" value="OCRL-1_2_ASH"/>
</dbReference>
<dbReference type="SMART" id="SM00128">
    <property type="entry name" value="IPPc"/>
    <property type="match status" value="1"/>
</dbReference>
<dbReference type="InterPro" id="IPR000300">
    <property type="entry name" value="IPPc"/>
</dbReference>
<evidence type="ECO:0000256" key="3">
    <source>
        <dbReference type="ARBA" id="ARBA00022753"/>
    </source>
</evidence>
<dbReference type="PANTHER" id="PTHR11200">
    <property type="entry name" value="INOSITOL 5-PHOSPHATASE"/>
    <property type="match status" value="1"/>
</dbReference>
<dbReference type="InterPro" id="IPR011010">
    <property type="entry name" value="DNA_brk_join_enz"/>
</dbReference>
<keyword evidence="5" id="KW-0233">DNA recombination</keyword>
<evidence type="ECO:0000256" key="6">
    <source>
        <dbReference type="ARBA" id="ARBA00023329"/>
    </source>
</evidence>
<keyword evidence="7" id="KW-0175">Coiled coil</keyword>
<dbReference type="GO" id="GO:0004439">
    <property type="term" value="F:phosphatidylinositol-4,5-bisphosphate 5-phosphatase activity"/>
    <property type="evidence" value="ECO:0007669"/>
    <property type="project" value="TreeGrafter"/>
</dbReference>
<dbReference type="InterPro" id="IPR036691">
    <property type="entry name" value="Endo/exonu/phosph_ase_sf"/>
</dbReference>
<evidence type="ECO:0000256" key="2">
    <source>
        <dbReference type="ARBA" id="ARBA00004580"/>
    </source>
</evidence>
<accession>A0A8S0VS99</accession>
<dbReference type="SMART" id="SM00324">
    <property type="entry name" value="RhoGAP"/>
    <property type="match status" value="1"/>
</dbReference>
<evidence type="ECO:0000256" key="8">
    <source>
        <dbReference type="SAM" id="MobiDB-lite"/>
    </source>
</evidence>
<dbReference type="EMBL" id="CACVBS010000053">
    <property type="protein sequence ID" value="CAA7266289.1"/>
    <property type="molecule type" value="Genomic_DNA"/>
</dbReference>
<dbReference type="OrthoDB" id="7862313at2759"/>
<feature type="coiled-coil region" evidence="7">
    <location>
        <begin position="1184"/>
        <end position="1211"/>
    </location>
</feature>
<feature type="region of interest" description="Disordered" evidence="8">
    <location>
        <begin position="1108"/>
        <end position="1183"/>
    </location>
</feature>
<dbReference type="GO" id="GO:0006310">
    <property type="term" value="P:DNA recombination"/>
    <property type="evidence" value="ECO:0007669"/>
    <property type="project" value="UniProtKB-KW"/>
</dbReference>
<evidence type="ECO:0000256" key="7">
    <source>
        <dbReference type="SAM" id="Coils"/>
    </source>
</evidence>
<dbReference type="InterPro" id="IPR043502">
    <property type="entry name" value="DNA/RNA_pol_sf"/>
</dbReference>
<dbReference type="InterPro" id="IPR000198">
    <property type="entry name" value="RhoGAP_dom"/>
</dbReference>
<dbReference type="InterPro" id="IPR013783">
    <property type="entry name" value="Ig-like_fold"/>
</dbReference>
<evidence type="ECO:0000313" key="11">
    <source>
        <dbReference type="Proteomes" id="UP000467700"/>
    </source>
</evidence>
<dbReference type="GO" id="GO:0003677">
    <property type="term" value="F:DNA binding"/>
    <property type="evidence" value="ECO:0007669"/>
    <property type="project" value="UniProtKB-KW"/>
</dbReference>
<dbReference type="SUPFAM" id="SSF56219">
    <property type="entry name" value="DNase I-like"/>
    <property type="match status" value="1"/>
</dbReference>
<evidence type="ECO:0000256" key="1">
    <source>
        <dbReference type="ARBA" id="ARBA00004146"/>
    </source>
</evidence>
<dbReference type="Pfam" id="PF21310">
    <property type="entry name" value="OCRL-like_ASH"/>
    <property type="match status" value="1"/>
</dbReference>
<feature type="compositionally biased region" description="Low complexity" evidence="8">
    <location>
        <begin position="1152"/>
        <end position="1167"/>
    </location>
</feature>
<proteinExistence type="predicted"/>
<dbReference type="SUPFAM" id="SSF56349">
    <property type="entry name" value="DNA breaking-rejoining enzymes"/>
    <property type="match status" value="1"/>
</dbReference>
<feature type="compositionally biased region" description="Polar residues" evidence="8">
    <location>
        <begin position="1488"/>
        <end position="1506"/>
    </location>
</feature>
<dbReference type="SUPFAM" id="SSF47823">
    <property type="entry name" value="lambda integrase-like, N-terminal domain"/>
    <property type="match status" value="1"/>
</dbReference>
<feature type="domain" description="Rho-GAP" evidence="9">
    <location>
        <begin position="844"/>
        <end position="1026"/>
    </location>
</feature>
<evidence type="ECO:0000259" key="9">
    <source>
        <dbReference type="PROSITE" id="PS50238"/>
    </source>
</evidence>
<evidence type="ECO:0000256" key="5">
    <source>
        <dbReference type="ARBA" id="ARBA00023172"/>
    </source>
</evidence>
<dbReference type="Gene3D" id="2.60.40.10">
    <property type="entry name" value="Immunoglobulins"/>
    <property type="match status" value="1"/>
</dbReference>
<gene>
    <name evidence="10" type="ORF">AAE3_LOCUS8389</name>
</gene>
<dbReference type="Gene3D" id="1.10.150.130">
    <property type="match status" value="1"/>
</dbReference>
<comment type="caution">
    <text evidence="10">The sequence shown here is derived from an EMBL/GenBank/DDBJ whole genome shotgun (WGS) entry which is preliminary data.</text>
</comment>
<dbReference type="GO" id="GO:0007165">
    <property type="term" value="P:signal transduction"/>
    <property type="evidence" value="ECO:0007669"/>
    <property type="project" value="InterPro"/>
</dbReference>
<dbReference type="SUPFAM" id="SSF48350">
    <property type="entry name" value="GTPase activation domain, GAP"/>
    <property type="match status" value="1"/>
</dbReference>
<keyword evidence="11" id="KW-1185">Reference proteome</keyword>
<organism evidence="10 11">
    <name type="scientific">Cyclocybe aegerita</name>
    <name type="common">Black poplar mushroom</name>
    <name type="synonym">Agrocybe aegerita</name>
    <dbReference type="NCBI Taxonomy" id="1973307"/>
    <lineage>
        <taxon>Eukaryota</taxon>
        <taxon>Fungi</taxon>
        <taxon>Dikarya</taxon>
        <taxon>Basidiomycota</taxon>
        <taxon>Agaricomycotina</taxon>
        <taxon>Agaricomycetes</taxon>
        <taxon>Agaricomycetidae</taxon>
        <taxon>Agaricales</taxon>
        <taxon>Agaricineae</taxon>
        <taxon>Bolbitiaceae</taxon>
        <taxon>Cyclocybe</taxon>
    </lineage>
</organism>
<dbReference type="Gene3D" id="3.60.10.10">
    <property type="entry name" value="Endonuclease/exonuclease/phosphatase"/>
    <property type="match status" value="1"/>
</dbReference>
<dbReference type="Pfam" id="PF22669">
    <property type="entry name" value="Exo_endo_phos2"/>
    <property type="match status" value="1"/>
</dbReference>
<dbReference type="InterPro" id="IPR046985">
    <property type="entry name" value="IP5"/>
</dbReference>
<keyword evidence="3" id="KW-0967">Endosome</keyword>
<dbReference type="InterPro" id="IPR008936">
    <property type="entry name" value="Rho_GTPase_activation_prot"/>
</dbReference>
<feature type="region of interest" description="Disordered" evidence="8">
    <location>
        <begin position="1451"/>
        <end position="1547"/>
    </location>
</feature>
<feature type="region of interest" description="Disordered" evidence="8">
    <location>
        <begin position="330"/>
        <end position="353"/>
    </location>
</feature>
<dbReference type="SUPFAM" id="SSF56672">
    <property type="entry name" value="DNA/RNA polymerases"/>
    <property type="match status" value="1"/>
</dbReference>